<keyword evidence="8 10" id="KW-0694">RNA-binding</keyword>
<dbReference type="GO" id="GO:0000049">
    <property type="term" value="F:tRNA binding"/>
    <property type="evidence" value="ECO:0007669"/>
    <property type="project" value="UniProtKB-UniRule"/>
</dbReference>
<keyword evidence="1 10" id="KW-0820">tRNA-binding</keyword>
<dbReference type="Gene3D" id="3.40.50.150">
    <property type="entry name" value="Vaccinia Virus protein VP39"/>
    <property type="match status" value="1"/>
</dbReference>
<sequence length="382" mass="43464">MSLVEIIEGKARILIPNYKDYMKDGKFDPSWAPVFYNPKMILNRDLSVLAANVVKPKSLIDGLSATGVRGIRYGLEINGVEEIILNDIDSDAVELIKKNVKINDLESRAKIYNNNINSLLHEIKVDYVDIDPFGSPAPFLLSSFSAAKSKQYVAITATDLAALMCSSKTSARRKYGLICNKMSFSRELGLRGLISKAITEAAVVEKAVTPVFSFYNDYYYRVIFKVERGAKKVDRQLSKLVYYYECPKCGYRIESEYLQQMKCTNCNLVMQTYGPAYKESLVDYEFLNNMISELDKFSYFQTFSKLKSILLTIKDESKYSENYYRIDFLASLARVNVPRRDNVINCLVDASRTHLDPLGVKTSKNLDEIKECIKKLSSRNTS</sequence>
<dbReference type="InterPro" id="IPR042296">
    <property type="entry name" value="tRNA_met_Trm1_C"/>
</dbReference>
<dbReference type="Pfam" id="PF02005">
    <property type="entry name" value="TRM"/>
    <property type="match status" value="1"/>
</dbReference>
<comment type="caution">
    <text evidence="10">Lacks conserved residue(s) required for the propagation of feature annotation.</text>
</comment>
<dbReference type="NCBIfam" id="NF003331">
    <property type="entry name" value="PRK04338.1-7"/>
    <property type="match status" value="1"/>
</dbReference>
<evidence type="ECO:0000313" key="14">
    <source>
        <dbReference type="Proteomes" id="UP000060043"/>
    </source>
</evidence>
<keyword evidence="6 10" id="KW-0479">Metal-binding</keyword>
<dbReference type="GO" id="GO:0046872">
    <property type="term" value="F:metal ion binding"/>
    <property type="evidence" value="ECO:0007669"/>
    <property type="project" value="UniProtKB-KW"/>
</dbReference>
<evidence type="ECO:0000256" key="10">
    <source>
        <dbReference type="HAMAP-Rule" id="MF_00290"/>
    </source>
</evidence>
<dbReference type="AlphaFoldDB" id="A0A0U2WYF7"/>
<feature type="binding site" evidence="10">
    <location>
        <position position="249"/>
    </location>
    <ligand>
        <name>Zn(2+)</name>
        <dbReference type="ChEBI" id="CHEBI:29105"/>
    </ligand>
</feature>
<feature type="binding site" evidence="10">
    <location>
        <position position="246"/>
    </location>
    <ligand>
        <name>Zn(2+)</name>
        <dbReference type="ChEBI" id="CHEBI:29105"/>
    </ligand>
</feature>
<dbReference type="Proteomes" id="UP000065473">
    <property type="component" value="Chromosome"/>
</dbReference>
<evidence type="ECO:0000313" key="12">
    <source>
        <dbReference type="EMBL" id="ALU30464.1"/>
    </source>
</evidence>
<accession>A0A0U2WYF7</accession>
<evidence type="ECO:0000256" key="4">
    <source>
        <dbReference type="ARBA" id="ARBA00022691"/>
    </source>
</evidence>
<evidence type="ECO:0000256" key="1">
    <source>
        <dbReference type="ARBA" id="ARBA00022555"/>
    </source>
</evidence>
<dbReference type="Gene3D" id="3.30.56.70">
    <property type="entry name" value="N2,N2-dimethylguanosine tRNA methyltransferase, C-terminal domain"/>
    <property type="match status" value="1"/>
</dbReference>
<dbReference type="GeneID" id="14551846"/>
<gene>
    <name evidence="10" type="primary">trm1</name>
    <name evidence="12" type="ORF">ATY89_11285</name>
    <name evidence="13" type="ORF">ATZ20_02840</name>
</gene>
<name>A0A0U2WYF7_9CREN</name>
<proteinExistence type="inferred from homology"/>
<dbReference type="PANTHER" id="PTHR10631">
    <property type="entry name" value="N 2 ,N 2 -DIMETHYLGUANOSINE TRNA METHYLTRANSFERASE"/>
    <property type="match status" value="1"/>
</dbReference>
<dbReference type="EC" id="2.1.1.216" evidence="9 10"/>
<comment type="catalytic activity">
    <reaction evidence="10">
        <text>guanosine(26) in tRNA + 2 S-adenosyl-L-methionine = N(2)-dimethylguanosine(26) in tRNA + 2 S-adenosyl-L-homocysteine + 2 H(+)</text>
        <dbReference type="Rhea" id="RHEA:43140"/>
        <dbReference type="Rhea" id="RHEA-COMP:10359"/>
        <dbReference type="Rhea" id="RHEA-COMP:10360"/>
        <dbReference type="ChEBI" id="CHEBI:15378"/>
        <dbReference type="ChEBI" id="CHEBI:57856"/>
        <dbReference type="ChEBI" id="CHEBI:59789"/>
        <dbReference type="ChEBI" id="CHEBI:74269"/>
        <dbReference type="ChEBI" id="CHEBI:74513"/>
        <dbReference type="EC" id="2.1.1.216"/>
    </reaction>
</comment>
<dbReference type="SMR" id="A0A0U2WYF7"/>
<evidence type="ECO:0000256" key="11">
    <source>
        <dbReference type="PROSITE-ProRule" id="PRU00958"/>
    </source>
</evidence>
<reference evidence="14 15" key="1">
    <citation type="submission" date="2015-12" db="EMBL/GenBank/DDBJ databases">
        <title>A stable core within a dynamic pangenome in Sulfolobus acidocaldarius.</title>
        <authorList>
            <person name="Anderson R."/>
            <person name="Kouris A."/>
            <person name="Seward C."/>
            <person name="Campbell K."/>
            <person name="Whitaker R."/>
        </authorList>
    </citation>
    <scope>NUCLEOTIDE SEQUENCE [LARGE SCALE GENOMIC DNA]</scope>
    <source>
        <strain evidence="12 15">GG12-C01-09</strain>
        <strain evidence="13 14">NG05B_CO5_07</strain>
    </source>
</reference>
<feature type="binding site" evidence="10">
    <location>
        <position position="87"/>
    </location>
    <ligand>
        <name>S-adenosyl-L-methionine</name>
        <dbReference type="ChEBI" id="CHEBI:59789"/>
    </ligand>
</feature>
<feature type="binding site" evidence="10">
    <location>
        <position position="263"/>
    </location>
    <ligand>
        <name>Zn(2+)</name>
        <dbReference type="ChEBI" id="CHEBI:29105"/>
    </ligand>
</feature>
<dbReference type="PROSITE" id="PS51626">
    <property type="entry name" value="SAM_MT_TRM1"/>
    <property type="match status" value="1"/>
</dbReference>
<dbReference type="EMBL" id="CP013695">
    <property type="protein sequence ID" value="ALU31186.1"/>
    <property type="molecule type" value="Genomic_DNA"/>
</dbReference>
<keyword evidence="7 10" id="KW-0862">Zinc</keyword>
<dbReference type="RefSeq" id="WP_011278180.1">
    <property type="nucleotide sequence ID" value="NZ_BHWZ01000003.1"/>
</dbReference>
<dbReference type="SUPFAM" id="SSF53335">
    <property type="entry name" value="S-adenosyl-L-methionine-dependent methyltransferases"/>
    <property type="match status" value="1"/>
</dbReference>
<dbReference type="InterPro" id="IPR022923">
    <property type="entry name" value="TRM1_arc_bac"/>
</dbReference>
<feature type="binding site" evidence="10">
    <location>
        <position position="69"/>
    </location>
    <ligand>
        <name>S-adenosyl-L-methionine</name>
        <dbReference type="ChEBI" id="CHEBI:59789"/>
    </ligand>
</feature>
<dbReference type="HAMAP" id="MF_00290">
    <property type="entry name" value="tRNA_dimethyltr_TRM1"/>
    <property type="match status" value="1"/>
</dbReference>
<keyword evidence="5 10" id="KW-0819">tRNA processing</keyword>
<evidence type="ECO:0000256" key="3">
    <source>
        <dbReference type="ARBA" id="ARBA00022679"/>
    </source>
</evidence>
<dbReference type="GO" id="GO:0160104">
    <property type="term" value="F:tRNA (guanine(26)-N2)-dimethyltransferase activity"/>
    <property type="evidence" value="ECO:0007669"/>
    <property type="project" value="UniProtKB-UniRule"/>
</dbReference>
<protein>
    <recommendedName>
        <fullName evidence="9 10">tRNA (guanine(26)-N(2))-dimethyltransferase</fullName>
        <ecNumber evidence="9 10">2.1.1.216</ecNumber>
    </recommendedName>
    <alternativeName>
        <fullName evidence="10">tRNA 2,2-dimethylguanosine-26 methyltransferase</fullName>
    </alternativeName>
    <alternativeName>
        <fullName evidence="10">tRNA(guanine-26,N(2)-N(2)) methyltransferase</fullName>
    </alternativeName>
    <alternativeName>
        <fullName evidence="10">tRNA(m(2,2)G26)dimethyltransferase</fullName>
    </alternativeName>
</protein>
<evidence type="ECO:0000256" key="5">
    <source>
        <dbReference type="ARBA" id="ARBA00022694"/>
    </source>
</evidence>
<evidence type="ECO:0000256" key="7">
    <source>
        <dbReference type="ARBA" id="ARBA00022833"/>
    </source>
</evidence>
<dbReference type="OMA" id="VFYNPVM"/>
<evidence type="ECO:0000256" key="6">
    <source>
        <dbReference type="ARBA" id="ARBA00022723"/>
    </source>
</evidence>
<keyword evidence="2 10" id="KW-0489">Methyltransferase</keyword>
<evidence type="ECO:0000256" key="9">
    <source>
        <dbReference type="ARBA" id="ARBA00039099"/>
    </source>
</evidence>
<feature type="binding site" evidence="10">
    <location>
        <position position="266"/>
    </location>
    <ligand>
        <name>Zn(2+)</name>
        <dbReference type="ChEBI" id="CHEBI:29105"/>
    </ligand>
</feature>
<dbReference type="InterPro" id="IPR029063">
    <property type="entry name" value="SAM-dependent_MTases_sf"/>
</dbReference>
<dbReference type="EMBL" id="CP013694">
    <property type="protein sequence ID" value="ALU30464.1"/>
    <property type="molecule type" value="Genomic_DNA"/>
</dbReference>
<dbReference type="PaxDb" id="1435377-SUSAZ_06420"/>
<dbReference type="OrthoDB" id="372177at2157"/>
<organism evidence="13 14">
    <name type="scientific">Sulfolobus acidocaldarius</name>
    <dbReference type="NCBI Taxonomy" id="2285"/>
    <lineage>
        <taxon>Archaea</taxon>
        <taxon>Thermoproteota</taxon>
        <taxon>Thermoprotei</taxon>
        <taxon>Sulfolobales</taxon>
        <taxon>Sulfolobaceae</taxon>
        <taxon>Sulfolobus</taxon>
    </lineage>
</organism>
<comment type="similarity">
    <text evidence="10 11">Belongs to the class I-like SAM-binding methyltransferase superfamily. Trm1 family.</text>
</comment>
<dbReference type="PANTHER" id="PTHR10631:SF3">
    <property type="entry name" value="TRNA (GUANINE(26)-N(2))-DIMETHYLTRANSFERASE"/>
    <property type="match status" value="1"/>
</dbReference>
<dbReference type="Proteomes" id="UP000060043">
    <property type="component" value="Chromosome"/>
</dbReference>
<feature type="binding site" evidence="10">
    <location>
        <position position="44"/>
    </location>
    <ligand>
        <name>S-adenosyl-L-methionine</name>
        <dbReference type="ChEBI" id="CHEBI:59789"/>
    </ligand>
</feature>
<keyword evidence="3 10" id="KW-0808">Transferase</keyword>
<comment type="function">
    <text evidence="10">Dimethylates a single guanine residue at position 26 of a number of tRNAs using S-adenosyl-L-methionine as donor of the methyl groups.</text>
</comment>
<keyword evidence="4 10" id="KW-0949">S-adenosyl-L-methionine</keyword>
<dbReference type="STRING" id="1435377.SUSAZ_06420"/>
<dbReference type="InterPro" id="IPR002905">
    <property type="entry name" value="Trm1"/>
</dbReference>
<evidence type="ECO:0000256" key="2">
    <source>
        <dbReference type="ARBA" id="ARBA00022603"/>
    </source>
</evidence>
<evidence type="ECO:0000313" key="13">
    <source>
        <dbReference type="EMBL" id="ALU31186.1"/>
    </source>
</evidence>
<evidence type="ECO:0000313" key="15">
    <source>
        <dbReference type="Proteomes" id="UP000065473"/>
    </source>
</evidence>
<evidence type="ECO:0000256" key="8">
    <source>
        <dbReference type="ARBA" id="ARBA00022884"/>
    </source>
</evidence>
<dbReference type="GO" id="GO:0002940">
    <property type="term" value="P:tRNA N2-guanine methylation"/>
    <property type="evidence" value="ECO:0007669"/>
    <property type="project" value="TreeGrafter"/>
</dbReference>